<accession>A0A199V059</accession>
<feature type="region of interest" description="Disordered" evidence="1">
    <location>
        <begin position="135"/>
        <end position="167"/>
    </location>
</feature>
<proteinExistence type="predicted"/>
<feature type="compositionally biased region" description="Basic and acidic residues" evidence="1">
    <location>
        <begin position="179"/>
        <end position="197"/>
    </location>
</feature>
<dbReference type="EMBL" id="LSRQ01003976">
    <property type="protein sequence ID" value="OAY70275.1"/>
    <property type="molecule type" value="Genomic_DNA"/>
</dbReference>
<feature type="region of interest" description="Disordered" evidence="1">
    <location>
        <begin position="359"/>
        <end position="435"/>
    </location>
</feature>
<evidence type="ECO:0000313" key="3">
    <source>
        <dbReference type="Proteomes" id="UP000092600"/>
    </source>
</evidence>
<feature type="compositionally biased region" description="Basic and acidic residues" evidence="1">
    <location>
        <begin position="404"/>
        <end position="425"/>
    </location>
</feature>
<sequence>MNWSCTNAENGKSKLMEIGKPTWKDDTIISLLTPSEDRAAIHNDPFGRGTRREVAVLAGGPPPVEALVLHRHRKVEQHPHHRHPRVQPCRQDVVVPLPPLLPVPVHEEVEHRPDRRPRRVVYCSSRRHIGSCTKKHGKVYQGDPRLLGEDPVEGPDDDRADSTAKEEPIERAVIAQRAEDAARAHQAPDDGRVKEDAVTGARPRAVGREEVPLADVGDRAQEPPCHAYEHGFGRDLHVMAELEIGKEGDGLRHAHVTVDLEAHVGDRLSRQDQTHARSGNGRESEAVGYSKEQTQVYPPLLTVRSHIDLKLVVDDGIDIILLASSREQIRGENWESLCIVEVEPPVCHRHDYVENQEIADEDIDDGEEGGGDGAPVEGESTDAEPVHAGAELLRRYGLGPGPADPRDARNGREEVARNDVPREAADQNDDEEFGPRHAAVFFLV</sequence>
<dbReference type="Proteomes" id="UP000092600">
    <property type="component" value="Unassembled WGS sequence"/>
</dbReference>
<name>A0A199V059_ANACO</name>
<feature type="compositionally biased region" description="Acidic residues" evidence="1">
    <location>
        <begin position="359"/>
        <end position="370"/>
    </location>
</feature>
<dbReference type="AlphaFoldDB" id="A0A199V059"/>
<evidence type="ECO:0000313" key="2">
    <source>
        <dbReference type="EMBL" id="OAY70275.1"/>
    </source>
</evidence>
<feature type="region of interest" description="Disordered" evidence="1">
    <location>
        <begin position="179"/>
        <end position="201"/>
    </location>
</feature>
<gene>
    <name evidence="2" type="ORF">ACMD2_11842</name>
</gene>
<organism evidence="2 3">
    <name type="scientific">Ananas comosus</name>
    <name type="common">Pineapple</name>
    <name type="synonym">Ananas ananas</name>
    <dbReference type="NCBI Taxonomy" id="4615"/>
    <lineage>
        <taxon>Eukaryota</taxon>
        <taxon>Viridiplantae</taxon>
        <taxon>Streptophyta</taxon>
        <taxon>Embryophyta</taxon>
        <taxon>Tracheophyta</taxon>
        <taxon>Spermatophyta</taxon>
        <taxon>Magnoliopsida</taxon>
        <taxon>Liliopsida</taxon>
        <taxon>Poales</taxon>
        <taxon>Bromeliaceae</taxon>
        <taxon>Bromelioideae</taxon>
        <taxon>Ananas</taxon>
    </lineage>
</organism>
<evidence type="ECO:0000256" key="1">
    <source>
        <dbReference type="SAM" id="MobiDB-lite"/>
    </source>
</evidence>
<comment type="caution">
    <text evidence="2">The sequence shown here is derived from an EMBL/GenBank/DDBJ whole genome shotgun (WGS) entry which is preliminary data.</text>
</comment>
<feature type="region of interest" description="Disordered" evidence="1">
    <location>
        <begin position="268"/>
        <end position="288"/>
    </location>
</feature>
<feature type="compositionally biased region" description="Basic and acidic residues" evidence="1">
    <location>
        <begin position="268"/>
        <end position="285"/>
    </location>
</feature>
<protein>
    <submittedName>
        <fullName evidence="2">Uncharacterized protein</fullName>
    </submittedName>
</protein>
<reference evidence="2 3" key="1">
    <citation type="journal article" date="2016" name="DNA Res.">
        <title>The draft genome of MD-2 pineapple using hybrid error correction of long reads.</title>
        <authorList>
            <person name="Redwan R.M."/>
            <person name="Saidin A."/>
            <person name="Kumar S.V."/>
        </authorList>
    </citation>
    <scope>NUCLEOTIDE SEQUENCE [LARGE SCALE GENOMIC DNA]</scope>
    <source>
        <strain evidence="3">cv. MD2</strain>
        <tissue evidence="2">Leaf</tissue>
    </source>
</reference>
<feature type="compositionally biased region" description="Acidic residues" evidence="1">
    <location>
        <begin position="150"/>
        <end position="159"/>
    </location>
</feature>